<protein>
    <submittedName>
        <fullName evidence="1">Asparaginase</fullName>
    </submittedName>
</protein>
<evidence type="ECO:0000313" key="2">
    <source>
        <dbReference type="Proteomes" id="UP000198851"/>
    </source>
</evidence>
<dbReference type="EMBL" id="FOSZ01000003">
    <property type="protein sequence ID" value="SFK90210.1"/>
    <property type="molecule type" value="Genomic_DNA"/>
</dbReference>
<keyword evidence="2" id="KW-1185">Reference proteome</keyword>
<dbReference type="PANTHER" id="PTHR42110">
    <property type="entry name" value="L-ASPARAGINASE, PUTATIVE (AFU_ORTHOLOGUE AFUA_3G11890)-RELATED"/>
    <property type="match status" value="1"/>
</dbReference>
<accession>A0A1I4DBR4</accession>
<sequence>MTDPVLMTEIWRGDILESVHHGHAVVCNGAGEIVHAWGDPNAIVLPRSSSKMIQALPLVESGAADKAGLTETHLALACASHNASAIHNDMVRDWLAAQELSEEDLRCGPQEPRDIGIRDELIRCNDPVCRVHNNCSGKHTGFLTLNKHLGGHSEYCDIDHPVQQAVLTAHEELTQETSAGYGIDGCSAPNHAATLHGMARAMAFFATAREGNGTRETAAARLRTAMAKHPEYVAGEGRACTNLMRAMGHTVAVKTGAEAYFIAMLPEQGLGVALKIVDGATRASENAIAAILAKLGALDPAHPEAKKYLDAPIQNWDGLQTGVMKAGAALL</sequence>
<dbReference type="AlphaFoldDB" id="A0A1I4DBR4"/>
<organism evidence="1 2">
    <name type="scientific">Shimia haliotis</name>
    <dbReference type="NCBI Taxonomy" id="1280847"/>
    <lineage>
        <taxon>Bacteria</taxon>
        <taxon>Pseudomonadati</taxon>
        <taxon>Pseudomonadota</taxon>
        <taxon>Alphaproteobacteria</taxon>
        <taxon>Rhodobacterales</taxon>
        <taxon>Roseobacteraceae</taxon>
    </lineage>
</organism>
<dbReference type="PANTHER" id="PTHR42110:SF1">
    <property type="entry name" value="L-ASPARAGINASE, PUTATIVE (AFU_ORTHOLOGUE AFUA_3G11890)-RELATED"/>
    <property type="match status" value="1"/>
</dbReference>
<dbReference type="SUPFAM" id="SSF56601">
    <property type="entry name" value="beta-lactamase/transpeptidase-like"/>
    <property type="match status" value="1"/>
</dbReference>
<dbReference type="InterPro" id="IPR010349">
    <property type="entry name" value="Asparaginase_II"/>
</dbReference>
<dbReference type="Proteomes" id="UP000198851">
    <property type="component" value="Unassembled WGS sequence"/>
</dbReference>
<dbReference type="InterPro" id="IPR012338">
    <property type="entry name" value="Beta-lactam/transpept-like"/>
</dbReference>
<name>A0A1I4DBR4_9RHOB</name>
<gene>
    <name evidence="1" type="ORF">SAMN04488036_10322</name>
</gene>
<dbReference type="OrthoDB" id="9780674at2"/>
<dbReference type="Pfam" id="PF06089">
    <property type="entry name" value="Asparaginase_II"/>
    <property type="match status" value="1"/>
</dbReference>
<proteinExistence type="predicted"/>
<evidence type="ECO:0000313" key="1">
    <source>
        <dbReference type="EMBL" id="SFK90210.1"/>
    </source>
</evidence>
<reference evidence="2" key="1">
    <citation type="submission" date="2016-10" db="EMBL/GenBank/DDBJ databases">
        <authorList>
            <person name="Varghese N."/>
            <person name="Submissions S."/>
        </authorList>
    </citation>
    <scope>NUCLEOTIDE SEQUENCE [LARGE SCALE GENOMIC DNA]</scope>
    <source>
        <strain evidence="2">DSM 28453</strain>
    </source>
</reference>
<dbReference type="RefSeq" id="WP_093322909.1">
    <property type="nucleotide sequence ID" value="NZ_FOSZ01000003.1"/>
</dbReference>